<protein>
    <submittedName>
        <fullName evidence="1">Uncharacterized protein</fullName>
    </submittedName>
</protein>
<name>A0A8S5NKW4_9CAUD</name>
<accession>A0A8S5NKW4</accession>
<organism evidence="1">
    <name type="scientific">Siphoviridae sp. ctK0l2</name>
    <dbReference type="NCBI Taxonomy" id="2826243"/>
    <lineage>
        <taxon>Viruses</taxon>
        <taxon>Duplodnaviria</taxon>
        <taxon>Heunggongvirae</taxon>
        <taxon>Uroviricota</taxon>
        <taxon>Caudoviricetes</taxon>
    </lineage>
</organism>
<reference evidence="1" key="1">
    <citation type="journal article" date="2021" name="Proc. Natl. Acad. Sci. U.S.A.">
        <title>A Catalog of Tens of Thousands of Viruses from Human Metagenomes Reveals Hidden Associations with Chronic Diseases.</title>
        <authorList>
            <person name="Tisza M.J."/>
            <person name="Buck C.B."/>
        </authorList>
    </citation>
    <scope>NUCLEOTIDE SEQUENCE</scope>
    <source>
        <strain evidence="1">CtK0l2</strain>
    </source>
</reference>
<evidence type="ECO:0000313" key="1">
    <source>
        <dbReference type="EMBL" id="DAD94715.1"/>
    </source>
</evidence>
<proteinExistence type="predicted"/>
<sequence length="236" mass="27286">MANSQDKIFIRNYDDFKARLSEYVNRVINEAPSDNFEEALIGYLVDLYTDSFYEELEYILNELGLELDEVEYRNAQNSINQSGFARSNYTRLKEIFASRKADILSIRDEVVAEKGRLDQEEIDRRIVPIIELISVSEVHMAIEKASVETAKVLHHITGEVIYKRWNSVNDERTCPICRLLDGTRVPVGISFIEGLDPEDDAYDIAVNYLSYTGGDFSYAHPRCRCWLTYEKEEVTL</sequence>
<dbReference type="EMBL" id="BK015181">
    <property type="protein sequence ID" value="DAD94715.1"/>
    <property type="molecule type" value="Genomic_DNA"/>
</dbReference>